<name>B1M6S5_METRJ</name>
<dbReference type="SUPFAM" id="SSF53474">
    <property type="entry name" value="alpha/beta-Hydrolases"/>
    <property type="match status" value="1"/>
</dbReference>
<dbReference type="Proteomes" id="UP000006589">
    <property type="component" value="Chromosome"/>
</dbReference>
<reference evidence="2 3" key="1">
    <citation type="submission" date="2008-03" db="EMBL/GenBank/DDBJ databases">
        <title>Complete sequence of chromosome of Methylobacterium radiotolerans JCM 2831.</title>
        <authorList>
            <consortium name="US DOE Joint Genome Institute"/>
            <person name="Copeland A."/>
            <person name="Lucas S."/>
            <person name="Lapidus A."/>
            <person name="Glavina del Rio T."/>
            <person name="Dalin E."/>
            <person name="Tice H."/>
            <person name="Bruce D."/>
            <person name="Goodwin L."/>
            <person name="Pitluck S."/>
            <person name="Kiss H."/>
            <person name="Brettin T."/>
            <person name="Detter J.C."/>
            <person name="Han C."/>
            <person name="Kuske C.R."/>
            <person name="Schmutz J."/>
            <person name="Larimer F."/>
            <person name="Land M."/>
            <person name="Hauser L."/>
            <person name="Kyrpides N."/>
            <person name="Mikhailova N."/>
            <person name="Marx C.J."/>
            <person name="Richardson P."/>
        </authorList>
    </citation>
    <scope>NUCLEOTIDE SEQUENCE [LARGE SCALE GENOMIC DNA]</scope>
    <source>
        <strain evidence="3">ATCC 27329 / DSM 1819 / JCM 2831 / NBRC 15690 / NCIMB 10815 / 0-1</strain>
    </source>
</reference>
<gene>
    <name evidence="2" type="ordered locus">Mrad2831_3184</name>
</gene>
<dbReference type="PANTHER" id="PTHR12277">
    <property type="entry name" value="ALPHA/BETA HYDROLASE DOMAIN-CONTAINING PROTEIN"/>
    <property type="match status" value="1"/>
</dbReference>
<organism evidence="2 3">
    <name type="scientific">Methylobacterium radiotolerans (strain ATCC 27329 / DSM 1819 / JCM 2831 / NBRC 15690 / NCIMB 10815 / 0-1)</name>
    <dbReference type="NCBI Taxonomy" id="426355"/>
    <lineage>
        <taxon>Bacteria</taxon>
        <taxon>Pseudomonadati</taxon>
        <taxon>Pseudomonadota</taxon>
        <taxon>Alphaproteobacteria</taxon>
        <taxon>Hyphomicrobiales</taxon>
        <taxon>Methylobacteriaceae</taxon>
        <taxon>Methylobacterium</taxon>
    </lineage>
</organism>
<evidence type="ECO:0000313" key="3">
    <source>
        <dbReference type="Proteomes" id="UP000006589"/>
    </source>
</evidence>
<dbReference type="AlphaFoldDB" id="B1M6S5"/>
<dbReference type="Gene3D" id="3.40.50.1820">
    <property type="entry name" value="alpha/beta hydrolase"/>
    <property type="match status" value="1"/>
</dbReference>
<accession>B1M6S5</accession>
<dbReference type="InterPro" id="IPR029058">
    <property type="entry name" value="AB_hydrolase_fold"/>
</dbReference>
<evidence type="ECO:0000313" key="2">
    <source>
        <dbReference type="EMBL" id="ACB25166.1"/>
    </source>
</evidence>
<dbReference type="EMBL" id="CP001001">
    <property type="protein sequence ID" value="ACB25166.1"/>
    <property type="molecule type" value="Genomic_DNA"/>
</dbReference>
<protein>
    <recommendedName>
        <fullName evidence="1">Serine aminopeptidase S33 domain-containing protein</fullName>
    </recommendedName>
</protein>
<dbReference type="HOGENOM" id="CLU_029375_2_1_5"/>
<feature type="domain" description="Serine aminopeptidase S33" evidence="1">
    <location>
        <begin position="96"/>
        <end position="203"/>
    </location>
</feature>
<evidence type="ECO:0000259" key="1">
    <source>
        <dbReference type="Pfam" id="PF12146"/>
    </source>
</evidence>
<dbReference type="KEGG" id="mrd:Mrad2831_3184"/>
<dbReference type="Pfam" id="PF12146">
    <property type="entry name" value="Hydrolase_4"/>
    <property type="match status" value="1"/>
</dbReference>
<dbReference type="eggNOG" id="COG1073">
    <property type="taxonomic scope" value="Bacteria"/>
</dbReference>
<dbReference type="STRING" id="426355.Mrad2831_3184"/>
<proteinExistence type="predicted"/>
<dbReference type="InterPro" id="IPR022742">
    <property type="entry name" value="Hydrolase_4"/>
</dbReference>
<sequence length="300" mass="31606">MLTRRPRKHIPETVRPNALALPDRMRLLAGLLLAALLLCGLACAALALGQRRFLYPGAFGPQNPWTIPPGLATITVATPDGESLHGLWRPPRPGCGVVVSFHGNGSRPEPHAARFAAGPWRAGGWGVLSVAYRGYPGSTGSPSEDGLIRDGLAAVEAARARAPGAPILLHGHSLGAAVAVAVAERVPAIGLYLEAPFDSMTHTVRLHVPLAPIWLLRDTYRSDLRIRGGTAPVLIVQGRDDTVVPAKLARNLAEAAGPRARIDVIPGDHVSILGIRDREAEALFGSRVGPACPQPADQQG</sequence>